<proteinExistence type="predicted"/>
<dbReference type="Proteomes" id="UP000005713">
    <property type="component" value="Unassembled WGS sequence"/>
</dbReference>
<comment type="caution">
    <text evidence="1">The sequence shown here is derived from an EMBL/GenBank/DDBJ whole genome shotgun (WGS) entry which is preliminary data.</text>
</comment>
<evidence type="ECO:0000313" key="2">
    <source>
        <dbReference type="Proteomes" id="UP000005713"/>
    </source>
</evidence>
<reference evidence="1 2" key="1">
    <citation type="submission" date="2006-06" db="EMBL/GenBank/DDBJ databases">
        <authorList>
            <person name="Moran M.A."/>
            <person name="Ferriera S."/>
            <person name="Johnson J."/>
            <person name="Kravitz S."/>
            <person name="Beeson K."/>
            <person name="Sutton G."/>
            <person name="Rogers Y.-H."/>
            <person name="Friedman R."/>
            <person name="Frazier M."/>
            <person name="Venter J.C."/>
        </authorList>
    </citation>
    <scope>NUCLEOTIDE SEQUENCE [LARGE SCALE GENOMIC DNA]</scope>
    <source>
        <strain evidence="1 2">E-37</strain>
    </source>
</reference>
<accession>A3K4N6</accession>
<evidence type="ECO:0000313" key="1">
    <source>
        <dbReference type="EMBL" id="EBA07935.1"/>
    </source>
</evidence>
<protein>
    <submittedName>
        <fullName evidence="1">Uncharacterized protein</fullName>
    </submittedName>
</protein>
<organism evidence="1 2">
    <name type="scientific">Sagittula stellata (strain ATCC 700073 / DSM 11524 / E-37)</name>
    <dbReference type="NCBI Taxonomy" id="388399"/>
    <lineage>
        <taxon>Bacteria</taxon>
        <taxon>Pseudomonadati</taxon>
        <taxon>Pseudomonadota</taxon>
        <taxon>Alphaproteobacteria</taxon>
        <taxon>Rhodobacterales</taxon>
        <taxon>Roseobacteraceae</taxon>
        <taxon>Sagittula</taxon>
    </lineage>
</organism>
<name>A3K4N6_SAGS3</name>
<gene>
    <name evidence="1" type="ORF">SSE37_01740</name>
</gene>
<dbReference type="EMBL" id="AAYA01000007">
    <property type="protein sequence ID" value="EBA07935.1"/>
    <property type="molecule type" value="Genomic_DNA"/>
</dbReference>
<dbReference type="AlphaFoldDB" id="A3K4N6"/>
<keyword evidence="2" id="KW-1185">Reference proteome</keyword>
<sequence length="69" mass="7422">MLEISVGVLIEASKWPKKRCLALSKADRAADLAWRFSLPDPLGPSAAPELFAASSAAVRLLWMMVKAPA</sequence>